<comment type="caution">
    <text evidence="1">The sequence shown here is derived from an EMBL/GenBank/DDBJ whole genome shotgun (WGS) entry which is preliminary data.</text>
</comment>
<evidence type="ECO:0000313" key="1">
    <source>
        <dbReference type="EMBL" id="MET1254290.1"/>
    </source>
</evidence>
<dbReference type="Gene3D" id="3.10.580.10">
    <property type="entry name" value="CBS-domain"/>
    <property type="match status" value="1"/>
</dbReference>
<dbReference type="PROSITE" id="PS51371">
    <property type="entry name" value="CBS"/>
    <property type="match status" value="2"/>
</dbReference>
<dbReference type="EMBL" id="JBEVCJ010000003">
    <property type="protein sequence ID" value="MET1254290.1"/>
    <property type="molecule type" value="Genomic_DNA"/>
</dbReference>
<dbReference type="PANTHER" id="PTHR43080">
    <property type="entry name" value="CBS DOMAIN-CONTAINING PROTEIN CBSX3, MITOCHONDRIAL"/>
    <property type="match status" value="1"/>
</dbReference>
<protein>
    <submittedName>
        <fullName evidence="1">CBS domain-containing protein</fullName>
    </submittedName>
</protein>
<dbReference type="InterPro" id="IPR046342">
    <property type="entry name" value="CBS_dom_sf"/>
</dbReference>
<gene>
    <name evidence="1" type="ORF">ABVT43_04025</name>
</gene>
<dbReference type="Pfam" id="PF00571">
    <property type="entry name" value="CBS"/>
    <property type="match status" value="2"/>
</dbReference>
<keyword evidence="2" id="KW-1185">Reference proteome</keyword>
<dbReference type="SMART" id="SM00116">
    <property type="entry name" value="CBS"/>
    <property type="match status" value="2"/>
</dbReference>
<accession>A0ABV2BQS1</accession>
<dbReference type="PANTHER" id="PTHR43080:SF2">
    <property type="entry name" value="CBS DOMAIN-CONTAINING PROTEIN"/>
    <property type="match status" value="1"/>
</dbReference>
<dbReference type="CDD" id="cd04584">
    <property type="entry name" value="CBS_pair_AcuB_like"/>
    <property type="match status" value="1"/>
</dbReference>
<dbReference type="Proteomes" id="UP001548189">
    <property type="component" value="Unassembled WGS sequence"/>
</dbReference>
<dbReference type="InterPro" id="IPR000644">
    <property type="entry name" value="CBS_dom"/>
</dbReference>
<evidence type="ECO:0000313" key="2">
    <source>
        <dbReference type="Proteomes" id="UP001548189"/>
    </source>
</evidence>
<sequence>MLAVEDVMTPNPITLTRYDSLADARRLMRKHGFRHLPIVEGDRQLIGLVSERNVLANSISSQNFVNQEELAKIESGTLIADIMTNDIVTVTSNTTITHAALLIHKKKFGCLPVVNNANQIVGIITDHDFVAITVQLLEMMEQGEPPELD</sequence>
<organism evidence="1 2">
    <name type="scientific">Aliikangiella maris</name>
    <dbReference type="NCBI Taxonomy" id="3162458"/>
    <lineage>
        <taxon>Bacteria</taxon>
        <taxon>Pseudomonadati</taxon>
        <taxon>Pseudomonadota</taxon>
        <taxon>Gammaproteobacteria</taxon>
        <taxon>Oceanospirillales</taxon>
        <taxon>Pleioneaceae</taxon>
        <taxon>Aliikangiella</taxon>
    </lineage>
</organism>
<reference evidence="1 2" key="1">
    <citation type="submission" date="2024-06" db="EMBL/GenBank/DDBJ databases">
        <authorList>
            <person name="Li F."/>
        </authorList>
    </citation>
    <scope>NUCLEOTIDE SEQUENCE [LARGE SCALE GENOMIC DNA]</scope>
    <source>
        <strain evidence="1 2">GXAS 311</strain>
    </source>
</reference>
<dbReference type="SUPFAM" id="SSF54631">
    <property type="entry name" value="CBS-domain pair"/>
    <property type="match status" value="1"/>
</dbReference>
<name>A0ABV2BQS1_9GAMM</name>
<proteinExistence type="predicted"/>
<dbReference type="InterPro" id="IPR051257">
    <property type="entry name" value="Diverse_CBS-Domain"/>
</dbReference>